<comment type="caution">
    <text evidence="15">The sequence shown here is derived from an EMBL/GenBank/DDBJ whole genome shotgun (WGS) entry which is preliminary data.</text>
</comment>
<evidence type="ECO:0000256" key="13">
    <source>
        <dbReference type="SAM" id="SignalP"/>
    </source>
</evidence>
<dbReference type="Gene3D" id="3.40.190.10">
    <property type="entry name" value="Periplasmic binding protein-like II"/>
    <property type="match status" value="1"/>
</dbReference>
<evidence type="ECO:0000313" key="15">
    <source>
        <dbReference type="EMBL" id="KAL1129910.1"/>
    </source>
</evidence>
<dbReference type="SMART" id="SM00918">
    <property type="entry name" value="Lig_chan-Glu_bd"/>
    <property type="match status" value="1"/>
</dbReference>
<evidence type="ECO:0000256" key="11">
    <source>
        <dbReference type="ARBA" id="ARBA00023303"/>
    </source>
</evidence>
<keyword evidence="16" id="KW-1185">Reference proteome</keyword>
<dbReference type="EMBL" id="JBFDAA010000008">
    <property type="protein sequence ID" value="KAL1129910.1"/>
    <property type="molecule type" value="Genomic_DNA"/>
</dbReference>
<keyword evidence="4 12" id="KW-0812">Transmembrane</keyword>
<evidence type="ECO:0000256" key="10">
    <source>
        <dbReference type="ARBA" id="ARBA00023286"/>
    </source>
</evidence>
<evidence type="ECO:0000256" key="12">
    <source>
        <dbReference type="SAM" id="Phobius"/>
    </source>
</evidence>
<evidence type="ECO:0000256" key="3">
    <source>
        <dbReference type="ARBA" id="ARBA00022475"/>
    </source>
</evidence>
<evidence type="ECO:0000259" key="14">
    <source>
        <dbReference type="SMART" id="SM00918"/>
    </source>
</evidence>
<dbReference type="AlphaFoldDB" id="A0ABD0YF77"/>
<evidence type="ECO:0000256" key="9">
    <source>
        <dbReference type="ARBA" id="ARBA00023180"/>
    </source>
</evidence>
<evidence type="ECO:0000256" key="7">
    <source>
        <dbReference type="ARBA" id="ARBA00023136"/>
    </source>
</evidence>
<feature type="transmembrane region" description="Helical" evidence="12">
    <location>
        <begin position="543"/>
        <end position="564"/>
    </location>
</feature>
<feature type="domain" description="Ionotropic glutamate receptor L-glutamate and glycine-binding" evidence="14">
    <location>
        <begin position="182"/>
        <end position="240"/>
    </location>
</feature>
<keyword evidence="5 12" id="KW-1133">Transmembrane helix</keyword>
<keyword evidence="13" id="KW-0732">Signal</keyword>
<evidence type="ECO:0000256" key="1">
    <source>
        <dbReference type="ARBA" id="ARBA00004651"/>
    </source>
</evidence>
<keyword evidence="3" id="KW-1003">Cell membrane</keyword>
<dbReference type="PANTHER" id="PTHR42643">
    <property type="entry name" value="IONOTROPIC RECEPTOR 20A-RELATED"/>
    <property type="match status" value="1"/>
</dbReference>
<dbReference type="SUPFAM" id="SSF53850">
    <property type="entry name" value="Periplasmic binding protein-like II"/>
    <property type="match status" value="1"/>
</dbReference>
<dbReference type="GO" id="GO:0034220">
    <property type="term" value="P:monoatomic ion transmembrane transport"/>
    <property type="evidence" value="ECO:0007669"/>
    <property type="project" value="UniProtKB-KW"/>
</dbReference>
<keyword evidence="6" id="KW-0406">Ion transport</keyword>
<keyword evidence="9" id="KW-0325">Glycoprotein</keyword>
<keyword evidence="8" id="KW-0675">Receptor</keyword>
<gene>
    <name evidence="15" type="ORF">AAG570_012854</name>
</gene>
<evidence type="ECO:0000256" key="2">
    <source>
        <dbReference type="ARBA" id="ARBA00022448"/>
    </source>
</evidence>
<keyword evidence="10" id="KW-1071">Ligand-gated ion channel</keyword>
<name>A0ABD0YF77_9HEMI</name>
<evidence type="ECO:0000256" key="4">
    <source>
        <dbReference type="ARBA" id="ARBA00022692"/>
    </source>
</evidence>
<proteinExistence type="predicted"/>
<protein>
    <recommendedName>
        <fullName evidence="14">Ionotropic glutamate receptor L-glutamate and glycine-binding domain-containing protein</fullName>
    </recommendedName>
</protein>
<dbReference type="InterPro" id="IPR019594">
    <property type="entry name" value="Glu/Gly-bd"/>
</dbReference>
<organism evidence="15 16">
    <name type="scientific">Ranatra chinensis</name>
    <dbReference type="NCBI Taxonomy" id="642074"/>
    <lineage>
        <taxon>Eukaryota</taxon>
        <taxon>Metazoa</taxon>
        <taxon>Ecdysozoa</taxon>
        <taxon>Arthropoda</taxon>
        <taxon>Hexapoda</taxon>
        <taxon>Insecta</taxon>
        <taxon>Pterygota</taxon>
        <taxon>Neoptera</taxon>
        <taxon>Paraneoptera</taxon>
        <taxon>Hemiptera</taxon>
        <taxon>Heteroptera</taxon>
        <taxon>Panheteroptera</taxon>
        <taxon>Nepomorpha</taxon>
        <taxon>Nepidae</taxon>
        <taxon>Ranatrinae</taxon>
        <taxon>Ranatra</taxon>
    </lineage>
</organism>
<evidence type="ECO:0000256" key="8">
    <source>
        <dbReference type="ARBA" id="ARBA00023170"/>
    </source>
</evidence>
<dbReference type="Gene3D" id="1.10.287.70">
    <property type="match status" value="1"/>
</dbReference>
<keyword evidence="7 12" id="KW-0472">Membrane</keyword>
<keyword evidence="11" id="KW-0407">Ion channel</keyword>
<evidence type="ECO:0000256" key="6">
    <source>
        <dbReference type="ARBA" id="ARBA00023065"/>
    </source>
</evidence>
<sequence>MLLTAALALLPSLRSTPEDLVSFRVLAAVSDGKTAEVFLIDADDSRGLLGSLHERTAVVLRNEATEEDLLAGPPVAVVRGLEKLSELALEWPVGLVIVGEPLEAGVAACKPGQVARGAIFLFGVEPSIGALLAPSWHPMCRGSPCGPVYFDSSNYTSVVTAVLRPVRDLGGRPLKVTMFERQFTAFRNRNGILTGFDGEMVHLLTEVMNFTAQVIERSDDEQYGYKGDGTFYGSLGDLVYRRADISLNGFFAKDYGTERISFLPAVNRDRLCVTVPAALSIPDWKTVFLCFAPDVWACIIAGYLSAAVVWYALKRVIEPTEPERTATAFSVFKILLLSPLVRLPENSSERIFVLSLMISSFLLATCFQGSLLTLLTLQSYEREIRTLADLARSGLPVLTKSANLLDTFDGGDTEVMVALRSRLGVESGYTGDMLTWMLQTRKIASLGREFELKIKIGNNFSDAGGRALVHIVEECPRTYHLSYSMPRGTLLYESFNRLLALLVSSGIVRSPTLNRAHLTTGDRYTERGAYGGARPFTLENLKIAFAFLVLGFILSIVTFIVELVSKKHRG</sequence>
<dbReference type="GO" id="GO:0005886">
    <property type="term" value="C:plasma membrane"/>
    <property type="evidence" value="ECO:0007669"/>
    <property type="project" value="UniProtKB-SubCell"/>
</dbReference>
<feature type="signal peptide" evidence="13">
    <location>
        <begin position="1"/>
        <end position="15"/>
    </location>
</feature>
<feature type="chain" id="PRO_5044870187" description="Ionotropic glutamate receptor L-glutamate and glycine-binding domain-containing protein" evidence="13">
    <location>
        <begin position="16"/>
        <end position="570"/>
    </location>
</feature>
<dbReference type="Proteomes" id="UP001558652">
    <property type="component" value="Unassembled WGS sequence"/>
</dbReference>
<comment type="subcellular location">
    <subcellularLocation>
        <location evidence="1">Cell membrane</location>
        <topology evidence="1">Multi-pass membrane protein</topology>
    </subcellularLocation>
</comment>
<keyword evidence="2" id="KW-0813">Transport</keyword>
<accession>A0ABD0YF77</accession>
<evidence type="ECO:0000313" key="16">
    <source>
        <dbReference type="Proteomes" id="UP001558652"/>
    </source>
</evidence>
<dbReference type="InterPro" id="IPR052192">
    <property type="entry name" value="Insect_Ionotropic_Sensory_Rcpt"/>
</dbReference>
<reference evidence="15 16" key="1">
    <citation type="submission" date="2024-07" db="EMBL/GenBank/DDBJ databases">
        <title>Chromosome-level genome assembly of the water stick insect Ranatra chinensis (Heteroptera: Nepidae).</title>
        <authorList>
            <person name="Liu X."/>
        </authorList>
    </citation>
    <scope>NUCLEOTIDE SEQUENCE [LARGE SCALE GENOMIC DNA]</scope>
    <source>
        <strain evidence="15">Cailab_2021Rc</strain>
        <tissue evidence="15">Muscle</tissue>
    </source>
</reference>
<evidence type="ECO:0000256" key="5">
    <source>
        <dbReference type="ARBA" id="ARBA00022989"/>
    </source>
</evidence>
<dbReference type="PANTHER" id="PTHR42643:SF38">
    <property type="entry name" value="IONOTROPIC RECEPTOR 100A"/>
    <property type="match status" value="1"/>
</dbReference>